<dbReference type="InterPro" id="IPR023187">
    <property type="entry name" value="Tscrpt_reg_MarR-type_CS"/>
</dbReference>
<dbReference type="HOGENOM" id="CLU_083287_15_1_11"/>
<keyword evidence="2" id="KW-0238">DNA-binding</keyword>
<dbReference type="SUPFAM" id="SSF46785">
    <property type="entry name" value="Winged helix' DNA-binding domain"/>
    <property type="match status" value="1"/>
</dbReference>
<dbReference type="OrthoDB" id="3215377at2"/>
<accession>I4BG50</accession>
<dbReference type="STRING" id="710421.Mycch_1456"/>
<dbReference type="PANTHER" id="PTHR39515">
    <property type="entry name" value="CONSERVED PROTEIN"/>
    <property type="match status" value="1"/>
</dbReference>
<dbReference type="EMBL" id="CP003053">
    <property type="protein sequence ID" value="AFM16257.1"/>
    <property type="molecule type" value="Genomic_DNA"/>
</dbReference>
<gene>
    <name evidence="5" type="ordered locus">Mycch_1456</name>
</gene>
<evidence type="ECO:0000313" key="6">
    <source>
        <dbReference type="Proteomes" id="UP000006057"/>
    </source>
</evidence>
<dbReference type="PANTHER" id="PTHR39515:SF2">
    <property type="entry name" value="HTH-TYPE TRANSCRIPTIONAL REGULATOR RV0880"/>
    <property type="match status" value="1"/>
</dbReference>
<dbReference type="InterPro" id="IPR052526">
    <property type="entry name" value="HTH-type_Bedaq_tolerance"/>
</dbReference>
<evidence type="ECO:0000256" key="3">
    <source>
        <dbReference type="ARBA" id="ARBA00023163"/>
    </source>
</evidence>
<dbReference type="KEGG" id="mcb:Mycch_1456"/>
<dbReference type="AlphaFoldDB" id="I4BG50"/>
<evidence type="ECO:0000313" key="5">
    <source>
        <dbReference type="EMBL" id="AFM16257.1"/>
    </source>
</evidence>
<dbReference type="PROSITE" id="PS50995">
    <property type="entry name" value="HTH_MARR_2"/>
    <property type="match status" value="1"/>
</dbReference>
<evidence type="ECO:0000256" key="2">
    <source>
        <dbReference type="ARBA" id="ARBA00023125"/>
    </source>
</evidence>
<dbReference type="Proteomes" id="UP000006057">
    <property type="component" value="Chromosome"/>
</dbReference>
<dbReference type="InterPro" id="IPR036388">
    <property type="entry name" value="WH-like_DNA-bd_sf"/>
</dbReference>
<dbReference type="SMART" id="SM00347">
    <property type="entry name" value="HTH_MARR"/>
    <property type="match status" value="1"/>
</dbReference>
<proteinExistence type="predicted"/>
<evidence type="ECO:0000256" key="1">
    <source>
        <dbReference type="ARBA" id="ARBA00023015"/>
    </source>
</evidence>
<dbReference type="Gene3D" id="1.10.10.10">
    <property type="entry name" value="Winged helix-like DNA-binding domain superfamily/Winged helix DNA-binding domain"/>
    <property type="match status" value="1"/>
</dbReference>
<keyword evidence="6" id="KW-1185">Reference proteome</keyword>
<dbReference type="PATRIC" id="fig|710421.3.peg.1456"/>
<dbReference type="Gene3D" id="1.10.287.100">
    <property type="match status" value="1"/>
</dbReference>
<dbReference type="GO" id="GO:0003700">
    <property type="term" value="F:DNA-binding transcription factor activity"/>
    <property type="evidence" value="ECO:0007669"/>
    <property type="project" value="InterPro"/>
</dbReference>
<dbReference type="InterPro" id="IPR000835">
    <property type="entry name" value="HTH_MarR-typ"/>
</dbReference>
<keyword evidence="1" id="KW-0805">Transcription regulation</keyword>
<organism evidence="5 6">
    <name type="scientific">Mycolicibacterium chubuense (strain NBB4)</name>
    <name type="common">Mycobacterium chubuense</name>
    <dbReference type="NCBI Taxonomy" id="710421"/>
    <lineage>
        <taxon>Bacteria</taxon>
        <taxon>Bacillati</taxon>
        <taxon>Actinomycetota</taxon>
        <taxon>Actinomycetes</taxon>
        <taxon>Mycobacteriales</taxon>
        <taxon>Mycobacteriaceae</taxon>
        <taxon>Mycolicibacterium</taxon>
    </lineage>
</organism>
<evidence type="ECO:0000259" key="4">
    <source>
        <dbReference type="PROSITE" id="PS50995"/>
    </source>
</evidence>
<name>I4BG50_MYCCN</name>
<dbReference type="InterPro" id="IPR036390">
    <property type="entry name" value="WH_DNA-bd_sf"/>
</dbReference>
<dbReference type="GO" id="GO:0003677">
    <property type="term" value="F:DNA binding"/>
    <property type="evidence" value="ECO:0007669"/>
    <property type="project" value="UniProtKB-KW"/>
</dbReference>
<reference evidence="5 6" key="1">
    <citation type="submission" date="2012-06" db="EMBL/GenBank/DDBJ databases">
        <title>Complete sequence of chromosome of Mycobacterium chubuense NBB4.</title>
        <authorList>
            <consortium name="US DOE Joint Genome Institute"/>
            <person name="Lucas S."/>
            <person name="Han J."/>
            <person name="Lapidus A."/>
            <person name="Cheng J.-F."/>
            <person name="Goodwin L."/>
            <person name="Pitluck S."/>
            <person name="Peters L."/>
            <person name="Mikhailova N."/>
            <person name="Teshima H."/>
            <person name="Detter J.C."/>
            <person name="Han C."/>
            <person name="Tapia R."/>
            <person name="Land M."/>
            <person name="Hauser L."/>
            <person name="Kyrpides N."/>
            <person name="Ivanova N."/>
            <person name="Pagani I."/>
            <person name="Mattes T."/>
            <person name="Holmes A."/>
            <person name="Rutledge P."/>
            <person name="Paulsen I."/>
            <person name="Coleman N."/>
            <person name="Woyke T."/>
        </authorList>
    </citation>
    <scope>NUCLEOTIDE SEQUENCE [LARGE SCALE GENOMIC DNA]</scope>
    <source>
        <strain evidence="5 6">NBB4</strain>
    </source>
</reference>
<dbReference type="Pfam" id="PF01047">
    <property type="entry name" value="MarR"/>
    <property type="match status" value="1"/>
</dbReference>
<sequence>MRPGPDPEAVARALFLCMGLLRRRLRQTPTGDVLTFPQIAALSRLDRSGPATGADLARQEQISPQSMGATLGELEARGFITREQDPTDGRRILLSISAAGKREVTRRRSARVEQIAAGLVDFTDAELEQLAAAAPLIERLAYHL</sequence>
<dbReference type="PROSITE" id="PS01117">
    <property type="entry name" value="HTH_MARR_1"/>
    <property type="match status" value="1"/>
</dbReference>
<dbReference type="RefSeq" id="WP_014814738.1">
    <property type="nucleotide sequence ID" value="NC_018027.1"/>
</dbReference>
<keyword evidence="3" id="KW-0804">Transcription</keyword>
<feature type="domain" description="HTH marR-type" evidence="4">
    <location>
        <begin position="7"/>
        <end position="139"/>
    </location>
</feature>
<dbReference type="eggNOG" id="COG1846">
    <property type="taxonomic scope" value="Bacteria"/>
</dbReference>
<protein>
    <submittedName>
        <fullName evidence="5">Transcriptional regulator</fullName>
    </submittedName>
</protein>